<name>A0A9D4B9D0_DREPO</name>
<evidence type="ECO:0000313" key="1">
    <source>
        <dbReference type="EMBL" id="KAH3694161.1"/>
    </source>
</evidence>
<evidence type="ECO:0000313" key="2">
    <source>
        <dbReference type="Proteomes" id="UP000828390"/>
    </source>
</evidence>
<gene>
    <name evidence="1" type="ORF">DPMN_081600</name>
</gene>
<proteinExistence type="predicted"/>
<dbReference type="EMBL" id="JAIWYP010000016">
    <property type="protein sequence ID" value="KAH3694161.1"/>
    <property type="molecule type" value="Genomic_DNA"/>
</dbReference>
<organism evidence="1 2">
    <name type="scientific">Dreissena polymorpha</name>
    <name type="common">Zebra mussel</name>
    <name type="synonym">Mytilus polymorpha</name>
    <dbReference type="NCBI Taxonomy" id="45954"/>
    <lineage>
        <taxon>Eukaryota</taxon>
        <taxon>Metazoa</taxon>
        <taxon>Spiralia</taxon>
        <taxon>Lophotrochozoa</taxon>
        <taxon>Mollusca</taxon>
        <taxon>Bivalvia</taxon>
        <taxon>Autobranchia</taxon>
        <taxon>Heteroconchia</taxon>
        <taxon>Euheterodonta</taxon>
        <taxon>Imparidentia</taxon>
        <taxon>Neoheterodontei</taxon>
        <taxon>Myida</taxon>
        <taxon>Dreissenoidea</taxon>
        <taxon>Dreissenidae</taxon>
        <taxon>Dreissena</taxon>
    </lineage>
</organism>
<reference evidence="1" key="2">
    <citation type="submission" date="2020-11" db="EMBL/GenBank/DDBJ databases">
        <authorList>
            <person name="McCartney M.A."/>
            <person name="Auch B."/>
            <person name="Kono T."/>
            <person name="Mallez S."/>
            <person name="Becker A."/>
            <person name="Gohl D.M."/>
            <person name="Silverstein K.A.T."/>
            <person name="Koren S."/>
            <person name="Bechman K.B."/>
            <person name="Herman A."/>
            <person name="Abrahante J.E."/>
            <person name="Garbe J."/>
        </authorList>
    </citation>
    <scope>NUCLEOTIDE SEQUENCE</scope>
    <source>
        <strain evidence="1">Duluth1</strain>
        <tissue evidence="1">Whole animal</tissue>
    </source>
</reference>
<sequence length="103" mass="12722">MGFQTHVRDREDIQVIRRDEEITHDHPMSQRIKINWFRAKKKRLNMDIIQYYAPTNDCEDEVKKNFYNRLSTIIQDRQETSIIIHCKGRLQRQDMQRQMMVWI</sequence>
<comment type="caution">
    <text evidence="1">The sequence shown here is derived from an EMBL/GenBank/DDBJ whole genome shotgun (WGS) entry which is preliminary data.</text>
</comment>
<dbReference type="AlphaFoldDB" id="A0A9D4B9D0"/>
<reference evidence="1" key="1">
    <citation type="journal article" date="2019" name="bioRxiv">
        <title>The Genome of the Zebra Mussel, Dreissena polymorpha: A Resource for Invasive Species Research.</title>
        <authorList>
            <person name="McCartney M.A."/>
            <person name="Auch B."/>
            <person name="Kono T."/>
            <person name="Mallez S."/>
            <person name="Zhang Y."/>
            <person name="Obille A."/>
            <person name="Becker A."/>
            <person name="Abrahante J.E."/>
            <person name="Garbe J."/>
            <person name="Badalamenti J.P."/>
            <person name="Herman A."/>
            <person name="Mangelson H."/>
            <person name="Liachko I."/>
            <person name="Sullivan S."/>
            <person name="Sone E.D."/>
            <person name="Koren S."/>
            <person name="Silverstein K.A.T."/>
            <person name="Beckman K.B."/>
            <person name="Gohl D.M."/>
        </authorList>
    </citation>
    <scope>NUCLEOTIDE SEQUENCE</scope>
    <source>
        <strain evidence="1">Duluth1</strain>
        <tissue evidence="1">Whole animal</tissue>
    </source>
</reference>
<accession>A0A9D4B9D0</accession>
<dbReference type="Proteomes" id="UP000828390">
    <property type="component" value="Unassembled WGS sequence"/>
</dbReference>
<protein>
    <submittedName>
        <fullName evidence="1">Uncharacterized protein</fullName>
    </submittedName>
</protein>
<keyword evidence="2" id="KW-1185">Reference proteome</keyword>